<sequence length="102" mass="11961">MSFAGIYKVKLPFLVGFKPQLEIVKVKDKKRYTAVLKWLKRSWQLETVMTQASQIVFQWHIDIVHIEIDLRFLDEQSFYGIVDFPVGHFEISGSRLNSAEDD</sequence>
<evidence type="ECO:0000313" key="1">
    <source>
        <dbReference type="EMBL" id="MBS7525266.1"/>
    </source>
</evidence>
<proteinExistence type="predicted"/>
<dbReference type="Proteomes" id="UP000746471">
    <property type="component" value="Unassembled WGS sequence"/>
</dbReference>
<dbReference type="EMBL" id="JAHBCL010000001">
    <property type="protein sequence ID" value="MBS7525266.1"/>
    <property type="molecule type" value="Genomic_DNA"/>
</dbReference>
<name>A0ABS5PJV4_9FIRM</name>
<comment type="caution">
    <text evidence="1">The sequence shown here is derived from an EMBL/GenBank/DDBJ whole genome shotgun (WGS) entry which is preliminary data.</text>
</comment>
<evidence type="ECO:0000313" key="2">
    <source>
        <dbReference type="Proteomes" id="UP000746471"/>
    </source>
</evidence>
<accession>A0ABS5PJV4</accession>
<protein>
    <submittedName>
        <fullName evidence="1">Uncharacterized protein</fullName>
    </submittedName>
</protein>
<keyword evidence="2" id="KW-1185">Reference proteome</keyword>
<reference evidence="1 2" key="1">
    <citation type="submission" date="2021-05" db="EMBL/GenBank/DDBJ databases">
        <title>Fusibacter ferrireducens sp. nov., an anaerobic, sulfur- and Fe-reducing bacterium isolated from the mangrove sediment.</title>
        <authorList>
            <person name="Qiu D."/>
        </authorList>
    </citation>
    <scope>NUCLEOTIDE SEQUENCE [LARGE SCALE GENOMIC DNA]</scope>
    <source>
        <strain evidence="1 2">DSM 12116</strain>
    </source>
</reference>
<gene>
    <name evidence="1" type="ORF">KHM83_01100</name>
</gene>
<dbReference type="RefSeq" id="WP_213235048.1">
    <property type="nucleotide sequence ID" value="NZ_JAHBCL010000001.1"/>
</dbReference>
<organism evidence="1 2">
    <name type="scientific">Fusibacter paucivorans</name>
    <dbReference type="NCBI Taxonomy" id="76009"/>
    <lineage>
        <taxon>Bacteria</taxon>
        <taxon>Bacillati</taxon>
        <taxon>Bacillota</taxon>
        <taxon>Clostridia</taxon>
        <taxon>Eubacteriales</taxon>
        <taxon>Eubacteriales Family XII. Incertae Sedis</taxon>
        <taxon>Fusibacter</taxon>
    </lineage>
</organism>